<keyword evidence="2" id="KW-0969">Cilium</keyword>
<dbReference type="AlphaFoldDB" id="A0A839AHI2"/>
<reference evidence="2 3" key="1">
    <citation type="submission" date="2020-07" db="EMBL/GenBank/DDBJ databases">
        <title>Stappia sp., F7233, whole genome shotgun sequencing project.</title>
        <authorList>
            <person name="Jiang S."/>
            <person name="Liu Z.W."/>
            <person name="Du Z.J."/>
        </authorList>
    </citation>
    <scope>NUCLEOTIDE SEQUENCE [LARGE SCALE GENOMIC DNA]</scope>
    <source>
        <strain evidence="2 3">F7233</strain>
    </source>
</reference>
<evidence type="ECO:0000313" key="3">
    <source>
        <dbReference type="Proteomes" id="UP000541109"/>
    </source>
</evidence>
<sequence>MTELLRTIEQETELVRSGKLQEAGELQPLKADLISIYMRGMTFVRDHAVTLGNLAPEASAQLKRQHGEFQPILRINLAVLATAREVADGLLRKVAEGAAATTNPTTYGAGGTAPQTPKPMGGIAVNRSL</sequence>
<keyword evidence="3" id="KW-1185">Reference proteome</keyword>
<dbReference type="EMBL" id="JACFXV010000066">
    <property type="protein sequence ID" value="MBA5779310.1"/>
    <property type="molecule type" value="Genomic_DNA"/>
</dbReference>
<gene>
    <name evidence="2" type="ORF">H2509_19440</name>
</gene>
<keyword evidence="2" id="KW-0282">Flagellum</keyword>
<accession>A0A839AHI2</accession>
<keyword evidence="2" id="KW-0966">Cell projection</keyword>
<proteinExistence type="predicted"/>
<evidence type="ECO:0000313" key="2">
    <source>
        <dbReference type="EMBL" id="MBA5779310.1"/>
    </source>
</evidence>
<protein>
    <submittedName>
        <fullName evidence="2">Flagellar protein FlgN</fullName>
    </submittedName>
</protein>
<name>A0A839AHI2_9HYPH</name>
<evidence type="ECO:0000256" key="1">
    <source>
        <dbReference type="SAM" id="MobiDB-lite"/>
    </source>
</evidence>
<feature type="region of interest" description="Disordered" evidence="1">
    <location>
        <begin position="102"/>
        <end position="129"/>
    </location>
</feature>
<comment type="caution">
    <text evidence="2">The sequence shown here is derived from an EMBL/GenBank/DDBJ whole genome shotgun (WGS) entry which is preliminary data.</text>
</comment>
<dbReference type="Proteomes" id="UP000541109">
    <property type="component" value="Unassembled WGS sequence"/>
</dbReference>
<organism evidence="2 3">
    <name type="scientific">Stappia albiluteola</name>
    <dbReference type="NCBI Taxonomy" id="2758565"/>
    <lineage>
        <taxon>Bacteria</taxon>
        <taxon>Pseudomonadati</taxon>
        <taxon>Pseudomonadota</taxon>
        <taxon>Alphaproteobacteria</taxon>
        <taxon>Hyphomicrobiales</taxon>
        <taxon>Stappiaceae</taxon>
        <taxon>Stappia</taxon>
    </lineage>
</organism>